<dbReference type="OrthoDB" id="5650935at2"/>
<dbReference type="InterPro" id="IPR028978">
    <property type="entry name" value="Chorismate_lyase_/UTRA_dom_sf"/>
</dbReference>
<gene>
    <name evidence="1" type="ORF">Lche_1170</name>
</gene>
<dbReference type="PATRIC" id="fig|28084.5.peg.1274"/>
<comment type="caution">
    <text evidence="1">The sequence shown here is derived from an EMBL/GenBank/DDBJ whole genome shotgun (WGS) entry which is preliminary data.</text>
</comment>
<dbReference type="AlphaFoldDB" id="A0A0W0S6E5"/>
<dbReference type="Gene3D" id="3.40.1410.10">
    <property type="entry name" value="Chorismate lyase-like"/>
    <property type="match status" value="1"/>
</dbReference>
<accession>A0A0W0S6E5</accession>
<reference evidence="1 2" key="1">
    <citation type="submission" date="2015-11" db="EMBL/GenBank/DDBJ databases">
        <title>Genomic analysis of 38 Legionella species identifies large and diverse effector repertoires.</title>
        <authorList>
            <person name="Burstein D."/>
            <person name="Amaro F."/>
            <person name="Zusman T."/>
            <person name="Lifshitz Z."/>
            <person name="Cohen O."/>
            <person name="Gilbert J.A."/>
            <person name="Pupko T."/>
            <person name="Shuman H.A."/>
            <person name="Segal G."/>
        </authorList>
    </citation>
    <scope>NUCLEOTIDE SEQUENCE [LARGE SCALE GENOMIC DNA]</scope>
    <source>
        <strain evidence="1 2">ORW</strain>
    </source>
</reference>
<dbReference type="RefSeq" id="WP_058387573.1">
    <property type="nucleotide sequence ID" value="NZ_LNXW01000013.1"/>
</dbReference>
<evidence type="ECO:0000313" key="1">
    <source>
        <dbReference type="EMBL" id="KTC79150.1"/>
    </source>
</evidence>
<organism evidence="1 2">
    <name type="scientific">Legionella cherrii</name>
    <dbReference type="NCBI Taxonomy" id="28084"/>
    <lineage>
        <taxon>Bacteria</taxon>
        <taxon>Pseudomonadati</taxon>
        <taxon>Pseudomonadota</taxon>
        <taxon>Gammaproteobacteria</taxon>
        <taxon>Legionellales</taxon>
        <taxon>Legionellaceae</taxon>
        <taxon>Legionella</taxon>
    </lineage>
</organism>
<evidence type="ECO:0000313" key="2">
    <source>
        <dbReference type="Proteomes" id="UP000054921"/>
    </source>
</evidence>
<proteinExistence type="predicted"/>
<dbReference type="EMBL" id="LNXW01000013">
    <property type="protein sequence ID" value="KTC79150.1"/>
    <property type="molecule type" value="Genomic_DNA"/>
</dbReference>
<name>A0A0W0S6E5_9GAMM</name>
<sequence length="236" mass="26795">MILIIKMIKKLVLFFPLMAMMLLFKAIVVNGAPESKKIQVEINKLAEISKIGRKVGSAQLPSPYNELLTQPLMTPSIEKYYGRRAIIKTIVANQDPENNTYRRSIVMLIDSNKERNEPNLAQSKKEAMVVELAFITMNFNALSKSMIAEVLHTNTPFGKLLTKYQIQALTQNRNYYKVRCDGTLASLINCNLNDSIYGRTNTLIRADNKKWLAHVVEILPNPRQTIPKDKKVTGTQ</sequence>
<protein>
    <submittedName>
        <fullName evidence="1">Uncharacterized protein</fullName>
    </submittedName>
</protein>
<dbReference type="Proteomes" id="UP000054921">
    <property type="component" value="Unassembled WGS sequence"/>
</dbReference>
<dbReference type="STRING" id="28084.Lche_1170"/>
<dbReference type="SUPFAM" id="SSF64288">
    <property type="entry name" value="Chorismate lyase-like"/>
    <property type="match status" value="1"/>
</dbReference>